<gene>
    <name evidence="1" type="ORF">OLC1_LOCUS9669</name>
</gene>
<keyword evidence="2" id="KW-1185">Reference proteome</keyword>
<accession>A0AAV1CVL5</accession>
<dbReference type="AlphaFoldDB" id="A0AAV1CVL5"/>
<sequence length="51" mass="5674">MGGDNVRMADDVCSSRRSFTSREKEVPLTLTVREESQVIDVEPIVSILPNP</sequence>
<reference evidence="1" key="1">
    <citation type="submission" date="2023-03" db="EMBL/GenBank/DDBJ databases">
        <authorList>
            <person name="Julca I."/>
        </authorList>
    </citation>
    <scope>NUCLEOTIDE SEQUENCE</scope>
</reference>
<name>A0AAV1CVL5_OLDCO</name>
<dbReference type="EMBL" id="OX459120">
    <property type="protein sequence ID" value="CAI9099704.1"/>
    <property type="molecule type" value="Genomic_DNA"/>
</dbReference>
<evidence type="ECO:0000313" key="1">
    <source>
        <dbReference type="EMBL" id="CAI9099704.1"/>
    </source>
</evidence>
<organism evidence="1 2">
    <name type="scientific">Oldenlandia corymbosa var. corymbosa</name>
    <dbReference type="NCBI Taxonomy" id="529605"/>
    <lineage>
        <taxon>Eukaryota</taxon>
        <taxon>Viridiplantae</taxon>
        <taxon>Streptophyta</taxon>
        <taxon>Embryophyta</taxon>
        <taxon>Tracheophyta</taxon>
        <taxon>Spermatophyta</taxon>
        <taxon>Magnoliopsida</taxon>
        <taxon>eudicotyledons</taxon>
        <taxon>Gunneridae</taxon>
        <taxon>Pentapetalae</taxon>
        <taxon>asterids</taxon>
        <taxon>lamiids</taxon>
        <taxon>Gentianales</taxon>
        <taxon>Rubiaceae</taxon>
        <taxon>Rubioideae</taxon>
        <taxon>Spermacoceae</taxon>
        <taxon>Hedyotis-Oldenlandia complex</taxon>
        <taxon>Oldenlandia</taxon>
    </lineage>
</organism>
<evidence type="ECO:0000313" key="2">
    <source>
        <dbReference type="Proteomes" id="UP001161247"/>
    </source>
</evidence>
<proteinExistence type="predicted"/>
<dbReference type="Proteomes" id="UP001161247">
    <property type="component" value="Chromosome 3"/>
</dbReference>
<protein>
    <submittedName>
        <fullName evidence="1">OLC1v1036564C1</fullName>
    </submittedName>
</protein>